<proteinExistence type="predicted"/>
<evidence type="ECO:0000313" key="1">
    <source>
        <dbReference type="EMBL" id="KAI3759332.1"/>
    </source>
</evidence>
<accession>A0ACB9EKH7</accession>
<name>A0ACB9EKH7_ARCLA</name>
<dbReference type="EMBL" id="CM042048">
    <property type="protein sequence ID" value="KAI3759332.1"/>
    <property type="molecule type" value="Genomic_DNA"/>
</dbReference>
<protein>
    <submittedName>
        <fullName evidence="1">Uncharacterized protein</fullName>
    </submittedName>
</protein>
<organism evidence="1 2">
    <name type="scientific">Arctium lappa</name>
    <name type="common">Greater burdock</name>
    <name type="synonym">Lappa major</name>
    <dbReference type="NCBI Taxonomy" id="4217"/>
    <lineage>
        <taxon>Eukaryota</taxon>
        <taxon>Viridiplantae</taxon>
        <taxon>Streptophyta</taxon>
        <taxon>Embryophyta</taxon>
        <taxon>Tracheophyta</taxon>
        <taxon>Spermatophyta</taxon>
        <taxon>Magnoliopsida</taxon>
        <taxon>eudicotyledons</taxon>
        <taxon>Gunneridae</taxon>
        <taxon>Pentapetalae</taxon>
        <taxon>asterids</taxon>
        <taxon>campanulids</taxon>
        <taxon>Asterales</taxon>
        <taxon>Asteraceae</taxon>
        <taxon>Carduoideae</taxon>
        <taxon>Cardueae</taxon>
        <taxon>Arctiinae</taxon>
        <taxon>Arctium</taxon>
    </lineage>
</organism>
<dbReference type="Proteomes" id="UP001055879">
    <property type="component" value="Linkage Group LG02"/>
</dbReference>
<reference evidence="2" key="1">
    <citation type="journal article" date="2022" name="Mol. Ecol. Resour.">
        <title>The genomes of chicory, endive, great burdock and yacon provide insights into Asteraceae palaeo-polyploidization history and plant inulin production.</title>
        <authorList>
            <person name="Fan W."/>
            <person name="Wang S."/>
            <person name="Wang H."/>
            <person name="Wang A."/>
            <person name="Jiang F."/>
            <person name="Liu H."/>
            <person name="Zhao H."/>
            <person name="Xu D."/>
            <person name="Zhang Y."/>
        </authorList>
    </citation>
    <scope>NUCLEOTIDE SEQUENCE [LARGE SCALE GENOMIC DNA]</scope>
    <source>
        <strain evidence="2">cv. Niubang</strain>
    </source>
</reference>
<sequence length="168" mass="19470">MGRKKILSWFRSDDSDFTYISDIIGASKYLPYDSNVFLLLQKQQYLGENDTSKVSKLQRKLVFDIVAEIVDRNRQLPPWNVISLIECTKSFKHVCSKFQKIREQELADNLLDLICGVLKRDLTGNNGWGDHPVEISETVLYIERLIFKNLARRVILNSYGRESDARPS</sequence>
<reference evidence="1 2" key="2">
    <citation type="journal article" date="2022" name="Mol. Ecol. Resour.">
        <title>The genomes of chicory, endive, great burdock and yacon provide insights into Asteraceae paleo-polyploidization history and plant inulin production.</title>
        <authorList>
            <person name="Fan W."/>
            <person name="Wang S."/>
            <person name="Wang H."/>
            <person name="Wang A."/>
            <person name="Jiang F."/>
            <person name="Liu H."/>
            <person name="Zhao H."/>
            <person name="Xu D."/>
            <person name="Zhang Y."/>
        </authorList>
    </citation>
    <scope>NUCLEOTIDE SEQUENCE [LARGE SCALE GENOMIC DNA]</scope>
    <source>
        <strain evidence="2">cv. Niubang</strain>
    </source>
</reference>
<gene>
    <name evidence="1" type="ORF">L6452_07073</name>
</gene>
<evidence type="ECO:0000313" key="2">
    <source>
        <dbReference type="Proteomes" id="UP001055879"/>
    </source>
</evidence>
<comment type="caution">
    <text evidence="1">The sequence shown here is derived from an EMBL/GenBank/DDBJ whole genome shotgun (WGS) entry which is preliminary data.</text>
</comment>
<keyword evidence="2" id="KW-1185">Reference proteome</keyword>